<name>A0A846XD98_9NOCA</name>
<proteinExistence type="predicted"/>
<dbReference type="EMBL" id="JAAXOO010000003">
    <property type="protein sequence ID" value="NKY34361.1"/>
    <property type="molecule type" value="Genomic_DNA"/>
</dbReference>
<accession>A0A846XD98</accession>
<comment type="caution">
    <text evidence="2">The sequence shown here is derived from an EMBL/GenBank/DDBJ whole genome shotgun (WGS) entry which is preliminary data.</text>
</comment>
<reference evidence="2 3" key="1">
    <citation type="submission" date="2020-04" db="EMBL/GenBank/DDBJ databases">
        <title>MicrobeNet Type strains.</title>
        <authorList>
            <person name="Nicholson A.C."/>
        </authorList>
    </citation>
    <scope>NUCLEOTIDE SEQUENCE [LARGE SCALE GENOMIC DNA]</scope>
    <source>
        <strain evidence="2 3">DSM 45078</strain>
    </source>
</reference>
<dbReference type="RefSeq" id="WP_157112797.1">
    <property type="nucleotide sequence ID" value="NZ_JAAXOO010000003.1"/>
</dbReference>
<feature type="compositionally biased region" description="Basic and acidic residues" evidence="1">
    <location>
        <begin position="30"/>
        <end position="48"/>
    </location>
</feature>
<feature type="region of interest" description="Disordered" evidence="1">
    <location>
        <begin position="29"/>
        <end position="48"/>
    </location>
</feature>
<evidence type="ECO:0000313" key="3">
    <source>
        <dbReference type="Proteomes" id="UP000565715"/>
    </source>
</evidence>
<sequence>MPLPRAALPIGMSWKSAILTYGEPAQRLQGELDVRDRDEPAPHDRMVT</sequence>
<protein>
    <submittedName>
        <fullName evidence="2">Uncharacterized protein</fullName>
    </submittedName>
</protein>
<evidence type="ECO:0000256" key="1">
    <source>
        <dbReference type="SAM" id="MobiDB-lite"/>
    </source>
</evidence>
<organism evidence="2 3">
    <name type="scientific">Nocardia speluncae</name>
    <dbReference type="NCBI Taxonomy" id="419477"/>
    <lineage>
        <taxon>Bacteria</taxon>
        <taxon>Bacillati</taxon>
        <taxon>Actinomycetota</taxon>
        <taxon>Actinomycetes</taxon>
        <taxon>Mycobacteriales</taxon>
        <taxon>Nocardiaceae</taxon>
        <taxon>Nocardia</taxon>
    </lineage>
</organism>
<dbReference type="Proteomes" id="UP000565715">
    <property type="component" value="Unassembled WGS sequence"/>
</dbReference>
<evidence type="ECO:0000313" key="2">
    <source>
        <dbReference type="EMBL" id="NKY34361.1"/>
    </source>
</evidence>
<gene>
    <name evidence="2" type="ORF">HGA13_14955</name>
</gene>
<keyword evidence="3" id="KW-1185">Reference proteome</keyword>
<dbReference type="AlphaFoldDB" id="A0A846XD98"/>